<feature type="compositionally biased region" description="Basic and acidic residues" evidence="1">
    <location>
        <begin position="181"/>
        <end position="205"/>
    </location>
</feature>
<feature type="compositionally biased region" description="Gly residues" evidence="1">
    <location>
        <begin position="425"/>
        <end position="450"/>
    </location>
</feature>
<feature type="region of interest" description="Disordered" evidence="1">
    <location>
        <begin position="805"/>
        <end position="871"/>
    </location>
</feature>
<feature type="region of interest" description="Disordered" evidence="1">
    <location>
        <begin position="173"/>
        <end position="205"/>
    </location>
</feature>
<name>A0A0C9X2W0_9AGAR</name>
<feature type="compositionally biased region" description="Low complexity" evidence="1">
    <location>
        <begin position="348"/>
        <end position="363"/>
    </location>
</feature>
<accession>A0A0C9X2W0</accession>
<evidence type="ECO:0000256" key="1">
    <source>
        <dbReference type="SAM" id="MobiDB-lite"/>
    </source>
</evidence>
<keyword evidence="3" id="KW-1185">Reference proteome</keyword>
<feature type="compositionally biased region" description="Low complexity" evidence="1">
    <location>
        <begin position="370"/>
        <end position="383"/>
    </location>
</feature>
<dbReference type="AlphaFoldDB" id="A0A0C9X2W0"/>
<dbReference type="OrthoDB" id="3054036at2759"/>
<protein>
    <submittedName>
        <fullName evidence="2">Uncharacterized protein</fullName>
    </submittedName>
</protein>
<dbReference type="Proteomes" id="UP000054477">
    <property type="component" value="Unassembled WGS sequence"/>
</dbReference>
<sequence length="871" mass="94508">MGKSSLTKEQTAWLESNIPAFLEAQKKSTVSRFLARTYENWFKKYPERDNLFPASPDKPEHILTLPEEAMLREAIKARRTQLKNWFHWHSRGRKRVFDAPESTLLSRFFSEMSNPEKPKRTRLPKPVEIYSRLYKTKVQEAVNTAKLGNTISRKRLTLFKSAADRLFAEETEQVKGEVAAESERLRNEKESDPKENQDGGDEEKTPEDYQHALIQVPAVLDKFFQWLCDNTGWAFFVGCGGPLPNAGGAIFQHEYYFGPLSEAGNDFQHAYTEFESGFSIPFANFIRGAFPQEIRQMRALDTDVNAAYGRPATCRLDDSDLIVMPAVRSTSPETTSSIIQGPMLRSVPEPNLPSSQPSLSSLMNPPPASSPSTSPSLSLTAPLNDSQRIPVQTSPRKRALGRYRSRQLSDGTPGNDFDIKDGHGGFDGAGDVGGGLSGFDEAGGIGGGHSGFDDEEDSSSLAPGWPSSPISHAFARMNPPIDSPPLSPQHPSPPDDSLIDPLLLMQNFGKPSPTAGILYASAPGFIFQNGTSTGSQSISLPPTSNDLDNPFKSLATSPLVFGRAPVNPFTFGRHSTSPNTPPAPQLVSPSPPMPVQRFGTPLLEDEQPHSITSRISNILEPLPEPHSIASRASNVSEPLPDYHIPGAVIKEGFTTPVNSVQNRPRIQPRPIKKMALSPIAATNTAQGESMASTPLIDVDISTVSSQVTLPSPILAHGDSEAATINKDNAPSKPCNAVTPPVDGPAIPSCTEGAAVYVEKENIPPPPELTRYQKAALTKARRKAEAEAQQKAGELDTGAAEELVVGRVGGKKRKKVEGSMDGGVGGKRHKQAEGSKNGGASDKGRKQLDERRKSRSGREVKPPNLWVPDGRK</sequence>
<reference evidence="2 3" key="1">
    <citation type="submission" date="2014-04" db="EMBL/GenBank/DDBJ databases">
        <authorList>
            <consortium name="DOE Joint Genome Institute"/>
            <person name="Kuo A."/>
            <person name="Kohler A."/>
            <person name="Nagy L.G."/>
            <person name="Floudas D."/>
            <person name="Copeland A."/>
            <person name="Barry K.W."/>
            <person name="Cichocki N."/>
            <person name="Veneault-Fourrey C."/>
            <person name="LaButti K."/>
            <person name="Lindquist E.A."/>
            <person name="Lipzen A."/>
            <person name="Lundell T."/>
            <person name="Morin E."/>
            <person name="Murat C."/>
            <person name="Sun H."/>
            <person name="Tunlid A."/>
            <person name="Henrissat B."/>
            <person name="Grigoriev I.V."/>
            <person name="Hibbett D.S."/>
            <person name="Martin F."/>
            <person name="Nordberg H.P."/>
            <person name="Cantor M.N."/>
            <person name="Hua S.X."/>
        </authorList>
    </citation>
    <scope>NUCLEOTIDE SEQUENCE [LARGE SCALE GENOMIC DNA]</scope>
    <source>
        <strain evidence="2 3">LaAM-08-1</strain>
    </source>
</reference>
<feature type="compositionally biased region" description="Polar residues" evidence="1">
    <location>
        <begin position="330"/>
        <end position="339"/>
    </location>
</feature>
<feature type="compositionally biased region" description="Basic and acidic residues" evidence="1">
    <location>
        <begin position="841"/>
        <end position="860"/>
    </location>
</feature>
<feature type="compositionally biased region" description="Polar residues" evidence="1">
    <location>
        <begin position="384"/>
        <end position="394"/>
    </location>
</feature>
<evidence type="ECO:0000313" key="3">
    <source>
        <dbReference type="Proteomes" id="UP000054477"/>
    </source>
</evidence>
<reference evidence="3" key="2">
    <citation type="submission" date="2015-01" db="EMBL/GenBank/DDBJ databases">
        <title>Evolutionary Origins and Diversification of the Mycorrhizal Mutualists.</title>
        <authorList>
            <consortium name="DOE Joint Genome Institute"/>
            <consortium name="Mycorrhizal Genomics Consortium"/>
            <person name="Kohler A."/>
            <person name="Kuo A."/>
            <person name="Nagy L.G."/>
            <person name="Floudas D."/>
            <person name="Copeland A."/>
            <person name="Barry K.W."/>
            <person name="Cichocki N."/>
            <person name="Veneault-Fourrey C."/>
            <person name="LaButti K."/>
            <person name="Lindquist E.A."/>
            <person name="Lipzen A."/>
            <person name="Lundell T."/>
            <person name="Morin E."/>
            <person name="Murat C."/>
            <person name="Riley R."/>
            <person name="Ohm R."/>
            <person name="Sun H."/>
            <person name="Tunlid A."/>
            <person name="Henrissat B."/>
            <person name="Grigoriev I.V."/>
            <person name="Hibbett D.S."/>
            <person name="Martin F."/>
        </authorList>
    </citation>
    <scope>NUCLEOTIDE SEQUENCE [LARGE SCALE GENOMIC DNA]</scope>
    <source>
        <strain evidence="3">LaAM-08-1</strain>
    </source>
</reference>
<gene>
    <name evidence="2" type="ORF">K443DRAFT_463916</name>
</gene>
<feature type="compositionally biased region" description="Pro residues" evidence="1">
    <location>
        <begin position="481"/>
        <end position="494"/>
    </location>
</feature>
<feature type="compositionally biased region" description="Basic residues" evidence="1">
    <location>
        <begin position="395"/>
        <end position="405"/>
    </location>
</feature>
<dbReference type="HOGENOM" id="CLU_371329_0_0_1"/>
<evidence type="ECO:0000313" key="2">
    <source>
        <dbReference type="EMBL" id="KIJ91971.1"/>
    </source>
</evidence>
<dbReference type="EMBL" id="KN838951">
    <property type="protein sequence ID" value="KIJ91971.1"/>
    <property type="molecule type" value="Genomic_DNA"/>
</dbReference>
<organism evidence="2 3">
    <name type="scientific">Laccaria amethystina LaAM-08-1</name>
    <dbReference type="NCBI Taxonomy" id="1095629"/>
    <lineage>
        <taxon>Eukaryota</taxon>
        <taxon>Fungi</taxon>
        <taxon>Dikarya</taxon>
        <taxon>Basidiomycota</taxon>
        <taxon>Agaricomycotina</taxon>
        <taxon>Agaricomycetes</taxon>
        <taxon>Agaricomycetidae</taxon>
        <taxon>Agaricales</taxon>
        <taxon>Agaricineae</taxon>
        <taxon>Hydnangiaceae</taxon>
        <taxon>Laccaria</taxon>
    </lineage>
</organism>
<feature type="region of interest" description="Disordered" evidence="1">
    <location>
        <begin position="330"/>
        <end position="498"/>
    </location>
</feature>
<proteinExistence type="predicted"/>
<dbReference type="STRING" id="1095629.A0A0C9X2W0"/>